<evidence type="ECO:0000313" key="2">
    <source>
        <dbReference type="Proteomes" id="UP000515856"/>
    </source>
</evidence>
<gene>
    <name evidence="1" type="ORF">H9Q80_08190</name>
</gene>
<sequence length="247" mass="29606">MNKKKVFLFIVEGLSDKEALEPIVSELLNDKKIYFKILRCDLTAALDRRFYHHNMKERIKIVIDEFLEMNRGIRKADIEKLIYLTDIDGCYIASDYVFYSECDNCFRYEDDGIYTNRPETAIERNRLKSRNLNIINSTQEVYHFPIEVYYFSCNLDHVLHDERNMKQENKVVYAEAFADQYEGCESKFINYISDDNLFPKCKYDQSWSHIKQDLNSLLKYSNFCLFFFHNFEYLTEEAKECIDKISL</sequence>
<proteinExistence type="predicted"/>
<keyword evidence="2" id="KW-1185">Reference proteome</keyword>
<name>A0A7G9GSX3_9FIRM</name>
<dbReference type="KEGG" id="ehn:H9Q80_08190"/>
<dbReference type="EMBL" id="CP060636">
    <property type="protein sequence ID" value="QNM13905.1"/>
    <property type="molecule type" value="Genomic_DNA"/>
</dbReference>
<dbReference type="Proteomes" id="UP000515856">
    <property type="component" value="Chromosome"/>
</dbReference>
<accession>A0A7G9GSX3</accession>
<evidence type="ECO:0000313" key="1">
    <source>
        <dbReference type="EMBL" id="QNM13905.1"/>
    </source>
</evidence>
<evidence type="ECO:0008006" key="3">
    <source>
        <dbReference type="Google" id="ProtNLM"/>
    </source>
</evidence>
<reference evidence="1 2" key="1">
    <citation type="submission" date="2020-08" db="EMBL/GenBank/DDBJ databases">
        <authorList>
            <person name="Liu C."/>
            <person name="Sun Q."/>
        </authorList>
    </citation>
    <scope>NUCLEOTIDE SEQUENCE [LARGE SCALE GENOMIC DNA]</scope>
    <source>
        <strain evidence="1 2">NSJ-61</strain>
    </source>
</reference>
<dbReference type="RefSeq" id="WP_117451483.1">
    <property type="nucleotide sequence ID" value="NZ_CP060636.1"/>
</dbReference>
<organism evidence="1 2">
    <name type="scientific">[Eubacterium] hominis</name>
    <dbReference type="NCBI Taxonomy" id="2764325"/>
    <lineage>
        <taxon>Bacteria</taxon>
        <taxon>Bacillati</taxon>
        <taxon>Bacillota</taxon>
        <taxon>Erysipelotrichia</taxon>
        <taxon>Erysipelotrichales</taxon>
        <taxon>Erysipelotrichaceae</taxon>
        <taxon>Amedibacillus</taxon>
    </lineage>
</organism>
<protein>
    <recommendedName>
        <fullName evidence="3">DUF4276 family protein</fullName>
    </recommendedName>
</protein>
<dbReference type="AlphaFoldDB" id="A0A7G9GSX3"/>